<dbReference type="InterPro" id="IPR023631">
    <property type="entry name" value="Amidase_dom"/>
</dbReference>
<sequence>MSSSGAKPVIKATDHPNSTAGELPGLLNITLEEVAEGLQSSKFTSVDIVKAYLARIEESNDEFRSVIETNPDAVRAAELLDEERHRSGRRGYWHGVPILVKDNIVTQDRMETTSGSCALVGAKPDNEASVVSKFRKAGAVILGKTNLSEWANFRSSMTSNGWSPRGGQTMGTYYPKSEPSGSSAGSGVATSLGLCIASLGSETAGSIICPAEINCVVGLKPTRGLVANDGCVPISHRQDVVGPMTRTVRDAAHMLNTLAGRSEADDFTWNIPFDPIPDFTTSCQTIDIKGIKIGVPRNTFIEVASPILAAFEIALTTLATAGAEIIENTDFESVEEFLKQDKVTQSFCIAAEFKSDLATYFAALKNNPHNIHNMKDLITYTQNTPEEQYPDRDTERFLWTQKEGADVSSAKYKELMEKDQYFGGVGGILGALKKHNLDILAVPSTLDIPTLFAAKMGFPILSVPLGFYPEDTKIEMNKRGNLVAIAPGIPFCITFITKAFDDAKLLRVGYAFEQITKVRLNGPKPFKVPKTELKDVLQRAQKL</sequence>
<proteinExistence type="predicted"/>
<feature type="domain" description="Amidase" evidence="1">
    <location>
        <begin position="47"/>
        <end position="506"/>
    </location>
</feature>
<organism evidence="2 3">
    <name type="scientific">Oidiodendron maius (strain Zn)</name>
    <dbReference type="NCBI Taxonomy" id="913774"/>
    <lineage>
        <taxon>Eukaryota</taxon>
        <taxon>Fungi</taxon>
        <taxon>Dikarya</taxon>
        <taxon>Ascomycota</taxon>
        <taxon>Pezizomycotina</taxon>
        <taxon>Leotiomycetes</taxon>
        <taxon>Leotiomycetes incertae sedis</taxon>
        <taxon>Myxotrichaceae</taxon>
        <taxon>Oidiodendron</taxon>
    </lineage>
</organism>
<dbReference type="PANTHER" id="PTHR42678:SF34">
    <property type="entry name" value="OS04G0183300 PROTEIN"/>
    <property type="match status" value="1"/>
</dbReference>
<dbReference type="PANTHER" id="PTHR42678">
    <property type="entry name" value="AMIDASE"/>
    <property type="match status" value="1"/>
</dbReference>
<evidence type="ECO:0000313" key="2">
    <source>
        <dbReference type="EMBL" id="KIM95935.1"/>
    </source>
</evidence>
<name>A0A0C3GIG2_OIDMZ</name>
<evidence type="ECO:0000313" key="3">
    <source>
        <dbReference type="Proteomes" id="UP000054321"/>
    </source>
</evidence>
<dbReference type="OrthoDB" id="566138at2759"/>
<dbReference type="Pfam" id="PF01425">
    <property type="entry name" value="Amidase"/>
    <property type="match status" value="1"/>
</dbReference>
<dbReference type="Gene3D" id="3.90.1300.10">
    <property type="entry name" value="Amidase signature (AS) domain"/>
    <property type="match status" value="1"/>
</dbReference>
<protein>
    <recommendedName>
        <fullName evidence="1">Amidase domain-containing protein</fullName>
    </recommendedName>
</protein>
<dbReference type="SUPFAM" id="SSF75304">
    <property type="entry name" value="Amidase signature (AS) enzymes"/>
    <property type="match status" value="1"/>
</dbReference>
<reference evidence="3" key="2">
    <citation type="submission" date="2015-01" db="EMBL/GenBank/DDBJ databases">
        <title>Evolutionary Origins and Diversification of the Mycorrhizal Mutualists.</title>
        <authorList>
            <consortium name="DOE Joint Genome Institute"/>
            <consortium name="Mycorrhizal Genomics Consortium"/>
            <person name="Kohler A."/>
            <person name="Kuo A."/>
            <person name="Nagy L.G."/>
            <person name="Floudas D."/>
            <person name="Copeland A."/>
            <person name="Barry K.W."/>
            <person name="Cichocki N."/>
            <person name="Veneault-Fourrey C."/>
            <person name="LaButti K."/>
            <person name="Lindquist E.A."/>
            <person name="Lipzen A."/>
            <person name="Lundell T."/>
            <person name="Morin E."/>
            <person name="Murat C."/>
            <person name="Riley R."/>
            <person name="Ohm R."/>
            <person name="Sun H."/>
            <person name="Tunlid A."/>
            <person name="Henrissat B."/>
            <person name="Grigoriev I.V."/>
            <person name="Hibbett D.S."/>
            <person name="Martin F."/>
        </authorList>
    </citation>
    <scope>NUCLEOTIDE SEQUENCE [LARGE SCALE GENOMIC DNA]</scope>
    <source>
        <strain evidence="3">Zn</strain>
    </source>
</reference>
<keyword evidence="3" id="KW-1185">Reference proteome</keyword>
<reference evidence="2 3" key="1">
    <citation type="submission" date="2014-04" db="EMBL/GenBank/DDBJ databases">
        <authorList>
            <consortium name="DOE Joint Genome Institute"/>
            <person name="Kuo A."/>
            <person name="Martino E."/>
            <person name="Perotto S."/>
            <person name="Kohler A."/>
            <person name="Nagy L.G."/>
            <person name="Floudas D."/>
            <person name="Copeland A."/>
            <person name="Barry K.W."/>
            <person name="Cichocki N."/>
            <person name="Veneault-Fourrey C."/>
            <person name="LaButti K."/>
            <person name="Lindquist E.A."/>
            <person name="Lipzen A."/>
            <person name="Lundell T."/>
            <person name="Morin E."/>
            <person name="Murat C."/>
            <person name="Sun H."/>
            <person name="Tunlid A."/>
            <person name="Henrissat B."/>
            <person name="Grigoriev I.V."/>
            <person name="Hibbett D.S."/>
            <person name="Martin F."/>
            <person name="Nordberg H.P."/>
            <person name="Cantor M.N."/>
            <person name="Hua S.X."/>
        </authorList>
    </citation>
    <scope>NUCLEOTIDE SEQUENCE [LARGE SCALE GENOMIC DNA]</scope>
    <source>
        <strain evidence="2 3">Zn</strain>
    </source>
</reference>
<dbReference type="InParanoid" id="A0A0C3GIG2"/>
<dbReference type="STRING" id="913774.A0A0C3GIG2"/>
<evidence type="ECO:0000259" key="1">
    <source>
        <dbReference type="Pfam" id="PF01425"/>
    </source>
</evidence>
<dbReference type="InterPro" id="IPR036928">
    <property type="entry name" value="AS_sf"/>
</dbReference>
<gene>
    <name evidence="2" type="ORF">OIDMADRAFT_106095</name>
</gene>
<accession>A0A0C3GIG2</accession>
<dbReference type="EMBL" id="KN832885">
    <property type="protein sequence ID" value="KIM95935.1"/>
    <property type="molecule type" value="Genomic_DNA"/>
</dbReference>
<dbReference type="HOGENOM" id="CLU_009600_14_1_1"/>
<dbReference type="AlphaFoldDB" id="A0A0C3GIG2"/>
<dbReference type="Proteomes" id="UP000054321">
    <property type="component" value="Unassembled WGS sequence"/>
</dbReference>